<dbReference type="EMBL" id="JABSTR010000005">
    <property type="protein sequence ID" value="KAH9371321.1"/>
    <property type="molecule type" value="Genomic_DNA"/>
</dbReference>
<dbReference type="VEuPathDB" id="VectorBase:HLOH_041779"/>
<keyword evidence="3" id="KW-1185">Reference proteome</keyword>
<dbReference type="AlphaFoldDB" id="A0A9J6G9B8"/>
<proteinExistence type="predicted"/>
<dbReference type="PANTHER" id="PTHR47272:SF2">
    <property type="entry name" value="PIGGYBAC TRANSPOSABLE ELEMENT-DERIVED PROTEIN 3-LIKE"/>
    <property type="match status" value="1"/>
</dbReference>
<gene>
    <name evidence="2" type="ORF">HPB48_007324</name>
</gene>
<reference evidence="2 3" key="1">
    <citation type="journal article" date="2020" name="Cell">
        <title>Large-Scale Comparative Analyses of Tick Genomes Elucidate Their Genetic Diversity and Vector Capacities.</title>
        <authorList>
            <consortium name="Tick Genome and Microbiome Consortium (TIGMIC)"/>
            <person name="Jia N."/>
            <person name="Wang J."/>
            <person name="Shi W."/>
            <person name="Du L."/>
            <person name="Sun Y."/>
            <person name="Zhan W."/>
            <person name="Jiang J.F."/>
            <person name="Wang Q."/>
            <person name="Zhang B."/>
            <person name="Ji P."/>
            <person name="Bell-Sakyi L."/>
            <person name="Cui X.M."/>
            <person name="Yuan T.T."/>
            <person name="Jiang B.G."/>
            <person name="Yang W.F."/>
            <person name="Lam T.T."/>
            <person name="Chang Q.C."/>
            <person name="Ding S.J."/>
            <person name="Wang X.J."/>
            <person name="Zhu J.G."/>
            <person name="Ruan X.D."/>
            <person name="Zhao L."/>
            <person name="Wei J.T."/>
            <person name="Ye R.Z."/>
            <person name="Que T.C."/>
            <person name="Du C.H."/>
            <person name="Zhou Y.H."/>
            <person name="Cheng J.X."/>
            <person name="Dai P.F."/>
            <person name="Guo W.B."/>
            <person name="Han X.H."/>
            <person name="Huang E.J."/>
            <person name="Li L.F."/>
            <person name="Wei W."/>
            <person name="Gao Y.C."/>
            <person name="Liu J.Z."/>
            <person name="Shao H.Z."/>
            <person name="Wang X."/>
            <person name="Wang C.C."/>
            <person name="Yang T.C."/>
            <person name="Huo Q.B."/>
            <person name="Li W."/>
            <person name="Chen H.Y."/>
            <person name="Chen S.E."/>
            <person name="Zhou L.G."/>
            <person name="Ni X.B."/>
            <person name="Tian J.H."/>
            <person name="Sheng Y."/>
            <person name="Liu T."/>
            <person name="Pan Y.S."/>
            <person name="Xia L.Y."/>
            <person name="Li J."/>
            <person name="Zhao F."/>
            <person name="Cao W.C."/>
        </authorList>
    </citation>
    <scope>NUCLEOTIDE SEQUENCE [LARGE SCALE GENOMIC DNA]</scope>
    <source>
        <strain evidence="2">HaeL-2018</strain>
    </source>
</reference>
<evidence type="ECO:0000259" key="1">
    <source>
        <dbReference type="Pfam" id="PF13843"/>
    </source>
</evidence>
<dbReference type="Proteomes" id="UP000821853">
    <property type="component" value="Chromosome 3"/>
</dbReference>
<feature type="domain" description="PiggyBac transposable element-derived protein" evidence="1">
    <location>
        <begin position="6"/>
        <end position="82"/>
    </location>
</feature>
<dbReference type="OrthoDB" id="6505303at2759"/>
<evidence type="ECO:0000313" key="3">
    <source>
        <dbReference type="Proteomes" id="UP000821853"/>
    </source>
</evidence>
<evidence type="ECO:0000313" key="2">
    <source>
        <dbReference type="EMBL" id="KAH9371321.1"/>
    </source>
</evidence>
<dbReference type="Pfam" id="PF13843">
    <property type="entry name" value="DDE_Tnp_1_7"/>
    <property type="match status" value="1"/>
</dbReference>
<dbReference type="PANTHER" id="PTHR47272">
    <property type="entry name" value="DDE_TNP_1_7 DOMAIN-CONTAINING PROTEIN"/>
    <property type="match status" value="1"/>
</dbReference>
<accession>A0A9J6G9B8</accession>
<sequence length="105" mass="11671">MPSPDGLVLDFAIYVGKGTVNVEDMQEFGLGGSIIKKLVETLNRDRDTFLFTDRYFTGVKIAEHLVEKSIFRPGTVMANRTGGVALVMSQARGHEARRLRLQSTQ</sequence>
<comment type="caution">
    <text evidence="2">The sequence shown here is derived from an EMBL/GenBank/DDBJ whole genome shotgun (WGS) entry which is preliminary data.</text>
</comment>
<name>A0A9J6G9B8_HAELO</name>
<organism evidence="2 3">
    <name type="scientific">Haemaphysalis longicornis</name>
    <name type="common">Bush tick</name>
    <dbReference type="NCBI Taxonomy" id="44386"/>
    <lineage>
        <taxon>Eukaryota</taxon>
        <taxon>Metazoa</taxon>
        <taxon>Ecdysozoa</taxon>
        <taxon>Arthropoda</taxon>
        <taxon>Chelicerata</taxon>
        <taxon>Arachnida</taxon>
        <taxon>Acari</taxon>
        <taxon>Parasitiformes</taxon>
        <taxon>Ixodida</taxon>
        <taxon>Ixodoidea</taxon>
        <taxon>Ixodidae</taxon>
        <taxon>Haemaphysalinae</taxon>
        <taxon>Haemaphysalis</taxon>
    </lineage>
</organism>
<dbReference type="InterPro" id="IPR029526">
    <property type="entry name" value="PGBD"/>
</dbReference>
<protein>
    <recommendedName>
        <fullName evidence="1">PiggyBac transposable element-derived protein domain-containing protein</fullName>
    </recommendedName>
</protein>